<evidence type="ECO:0008006" key="4">
    <source>
        <dbReference type="Google" id="ProtNLM"/>
    </source>
</evidence>
<dbReference type="Proteomes" id="UP000008234">
    <property type="component" value="Chromosome"/>
</dbReference>
<dbReference type="PANTHER" id="PTHR35813:SF1">
    <property type="entry name" value="INNER MEMBRANE PROTEIN YBAN"/>
    <property type="match status" value="1"/>
</dbReference>
<dbReference type="InterPro" id="IPR007401">
    <property type="entry name" value="DUF454"/>
</dbReference>
<dbReference type="AlphaFoldDB" id="D3R2F4"/>
<evidence type="ECO:0000313" key="3">
    <source>
        <dbReference type="Proteomes" id="UP000008234"/>
    </source>
</evidence>
<keyword evidence="1" id="KW-1133">Transmembrane helix</keyword>
<accession>D3R2F4</accession>
<dbReference type="KEGG" id="clo:HMPREF0868_1070"/>
<dbReference type="STRING" id="699246.HMPREF0868_1070"/>
<keyword evidence="1" id="KW-0472">Membrane</keyword>
<dbReference type="RefSeq" id="WP_012993245.1">
    <property type="nucleotide sequence ID" value="NC_013895.2"/>
</dbReference>
<dbReference type="HOGENOM" id="CLU_113299_3_0_9"/>
<dbReference type="PIRSF" id="PIRSF016789">
    <property type="entry name" value="DUF454"/>
    <property type="match status" value="1"/>
</dbReference>
<proteinExistence type="predicted"/>
<dbReference type="EMBL" id="CP001850">
    <property type="protein sequence ID" value="ADC90792.1"/>
    <property type="molecule type" value="Genomic_DNA"/>
</dbReference>
<dbReference type="Pfam" id="PF04304">
    <property type="entry name" value="DUF454"/>
    <property type="match status" value="1"/>
</dbReference>
<keyword evidence="3" id="KW-1185">Reference proteome</keyword>
<dbReference type="PANTHER" id="PTHR35813">
    <property type="entry name" value="INNER MEMBRANE PROTEIN YBAN"/>
    <property type="match status" value="1"/>
</dbReference>
<feature type="transmembrane region" description="Helical" evidence="1">
    <location>
        <begin position="74"/>
        <end position="94"/>
    </location>
</feature>
<reference evidence="3" key="1">
    <citation type="submission" date="2009-12" db="EMBL/GenBank/DDBJ databases">
        <title>Sequence of Clostridiales genomosp. BVAB3 str. UPII9-5.</title>
        <authorList>
            <person name="Madupu R."/>
            <person name="Durkin A.S."/>
            <person name="Torralba M."/>
            <person name="Methe B."/>
            <person name="Sutton G.G."/>
            <person name="Strausberg R.L."/>
            <person name="Nelson K.E."/>
        </authorList>
    </citation>
    <scope>NUCLEOTIDE SEQUENCE [LARGE SCALE GENOMIC DNA]</scope>
    <source>
        <strain evidence="3">UPII9-5</strain>
    </source>
</reference>
<evidence type="ECO:0000256" key="1">
    <source>
        <dbReference type="SAM" id="Phobius"/>
    </source>
</evidence>
<dbReference type="OrthoDB" id="5690292at2"/>
<dbReference type="GO" id="GO:0005886">
    <property type="term" value="C:plasma membrane"/>
    <property type="evidence" value="ECO:0007669"/>
    <property type="project" value="TreeGrafter"/>
</dbReference>
<dbReference type="eggNOG" id="COG2832">
    <property type="taxonomic scope" value="Bacteria"/>
</dbReference>
<gene>
    <name evidence="2" type="ordered locus">HMPREF0868_1070</name>
</gene>
<protein>
    <recommendedName>
        <fullName evidence="4">DUF454 domain-containing protein</fullName>
    </recommendedName>
</protein>
<keyword evidence="1" id="KW-0812">Transmembrane</keyword>
<evidence type="ECO:0000313" key="2">
    <source>
        <dbReference type="EMBL" id="ADC90792.1"/>
    </source>
</evidence>
<name>D3R2F4_MAGIU</name>
<sequence>MRIIFLIIGFMFLALGIIGIYLPLMPATPFLLVAAYCFSKGSKKFNDYFMSTKLYKESILPIKNRKGITKKKKIKILTIITIFISISFCLVNNLHVSLI</sequence>
<organism evidence="2 3">
    <name type="scientific">Mageeibacillus indolicus (strain UPII9-5)</name>
    <name type="common">Clostridiales genomosp. BVAB3 (strain UPII9-5)</name>
    <dbReference type="NCBI Taxonomy" id="699246"/>
    <lineage>
        <taxon>Bacteria</taxon>
        <taxon>Bacillati</taxon>
        <taxon>Bacillota</taxon>
        <taxon>Clostridia</taxon>
        <taxon>Eubacteriales</taxon>
        <taxon>Oscillospiraceae</taxon>
        <taxon>Mageeibacillus</taxon>
    </lineage>
</organism>
<feature type="transmembrane region" description="Helical" evidence="1">
    <location>
        <begin position="6"/>
        <end position="38"/>
    </location>
</feature>